<gene>
    <name evidence="1" type="ORF">FDY93_04860</name>
</gene>
<keyword evidence="2" id="KW-1185">Reference proteome</keyword>
<comment type="caution">
    <text evidence="1">The sequence shown here is derived from an EMBL/GenBank/DDBJ whole genome shotgun (WGS) entry which is preliminary data.</text>
</comment>
<evidence type="ECO:0000313" key="1">
    <source>
        <dbReference type="EMBL" id="TLM78599.1"/>
    </source>
</evidence>
<dbReference type="RefSeq" id="WP_138234630.1">
    <property type="nucleotide sequence ID" value="NZ_CP185860.1"/>
</dbReference>
<organism evidence="1 2">
    <name type="scientific">Microbulbifer harenosus</name>
    <dbReference type="NCBI Taxonomy" id="2576840"/>
    <lineage>
        <taxon>Bacteria</taxon>
        <taxon>Pseudomonadati</taxon>
        <taxon>Pseudomonadota</taxon>
        <taxon>Gammaproteobacteria</taxon>
        <taxon>Cellvibrionales</taxon>
        <taxon>Microbulbiferaceae</taxon>
        <taxon>Microbulbifer</taxon>
    </lineage>
</organism>
<reference evidence="1 2" key="1">
    <citation type="submission" date="2019-05" db="EMBL/GenBank/DDBJ databases">
        <title>Microbulbifer harenosus sp. nov., an alginate-degrading bacterium isolated from coastal sand.</title>
        <authorList>
            <person name="Huang H."/>
            <person name="Mo K."/>
            <person name="Bao S."/>
        </authorList>
    </citation>
    <scope>NUCLEOTIDE SEQUENCE [LARGE SCALE GENOMIC DNA]</scope>
    <source>
        <strain evidence="1 2">HB161719</strain>
    </source>
</reference>
<accession>A0ABY2UMH9</accession>
<name>A0ABY2UMH9_9GAMM</name>
<dbReference type="EMBL" id="VANI01000005">
    <property type="protein sequence ID" value="TLM78599.1"/>
    <property type="molecule type" value="Genomic_DNA"/>
</dbReference>
<dbReference type="Proteomes" id="UP000306791">
    <property type="component" value="Unassembled WGS sequence"/>
</dbReference>
<protein>
    <submittedName>
        <fullName evidence="1">Uncharacterized protein</fullName>
    </submittedName>
</protein>
<proteinExistence type="predicted"/>
<sequence length="330" mass="39749">MKIFRAEPLRRYHFHDFRLAWIDRFLVKMEREKPDFNRRMFDEDFGSLFSLTNRRSGNIFDIVSNDEEFSQNLLGNIKTRYSPHSVDETIRELVEEIAQSLNWSGCAFFFLQDDDLREKIHMTSFSPYGVFRLFGTHVQWVPKRLKRHWDRDDEELSRELRILDSTKVMSFEMPRSIKRMLSTQNRTLAILDKHEFREANFHSQATHENPNPTNHFDFRVWRDTQERALYRATRKTGWNGRKYDSTRRSDFFDCHRLIRFRRNQLLLRDEILNQLSGELSRVGKSYKDEFSIEISGAKELPSVAKLNELEVRLAREEVGFKEIIDYCYKH</sequence>
<evidence type="ECO:0000313" key="2">
    <source>
        <dbReference type="Proteomes" id="UP000306791"/>
    </source>
</evidence>